<name>B4VMG9_9CYAN</name>
<protein>
    <submittedName>
        <fullName evidence="2">Glycosyl transferase, group 2 family protein</fullName>
    </submittedName>
</protein>
<evidence type="ECO:0000259" key="1">
    <source>
        <dbReference type="Pfam" id="PF00535"/>
    </source>
</evidence>
<reference evidence="2 3" key="1">
    <citation type="submission" date="2008-07" db="EMBL/GenBank/DDBJ databases">
        <authorList>
            <person name="Tandeau de Marsac N."/>
            <person name="Ferriera S."/>
            <person name="Johnson J."/>
            <person name="Kravitz S."/>
            <person name="Beeson K."/>
            <person name="Sutton G."/>
            <person name="Rogers Y.-H."/>
            <person name="Friedman R."/>
            <person name="Frazier M."/>
            <person name="Venter J.C."/>
        </authorList>
    </citation>
    <scope>NUCLEOTIDE SEQUENCE [LARGE SCALE GENOMIC DNA]</scope>
    <source>
        <strain evidence="2 3">PCC 7420</strain>
    </source>
</reference>
<dbReference type="HOGENOM" id="CLU_025996_19_2_3"/>
<organism evidence="2 3">
    <name type="scientific">Coleofasciculus chthonoplastes PCC 7420</name>
    <dbReference type="NCBI Taxonomy" id="118168"/>
    <lineage>
        <taxon>Bacteria</taxon>
        <taxon>Bacillati</taxon>
        <taxon>Cyanobacteriota</taxon>
        <taxon>Cyanophyceae</taxon>
        <taxon>Coleofasciculales</taxon>
        <taxon>Coleofasciculaceae</taxon>
        <taxon>Coleofasciculus</taxon>
    </lineage>
</organism>
<evidence type="ECO:0000313" key="2">
    <source>
        <dbReference type="EMBL" id="EDX76916.1"/>
    </source>
</evidence>
<dbReference type="InterPro" id="IPR050834">
    <property type="entry name" value="Glycosyltransf_2"/>
</dbReference>
<dbReference type="SUPFAM" id="SSF53448">
    <property type="entry name" value="Nucleotide-diphospho-sugar transferases"/>
    <property type="match status" value="1"/>
</dbReference>
<dbReference type="Gene3D" id="3.90.550.10">
    <property type="entry name" value="Spore Coat Polysaccharide Biosynthesis Protein SpsA, Chain A"/>
    <property type="match status" value="1"/>
</dbReference>
<feature type="domain" description="Glycosyltransferase 2-like" evidence="1">
    <location>
        <begin position="6"/>
        <end position="130"/>
    </location>
</feature>
<dbReference type="AlphaFoldDB" id="B4VMG9"/>
<dbReference type="GO" id="GO:0016740">
    <property type="term" value="F:transferase activity"/>
    <property type="evidence" value="ECO:0007669"/>
    <property type="project" value="UniProtKB-KW"/>
</dbReference>
<dbReference type="PANTHER" id="PTHR43685:SF3">
    <property type="entry name" value="SLR2126 PROTEIN"/>
    <property type="match status" value="1"/>
</dbReference>
<sequence length="327" mass="37159">MSLTFTVAIPTYNGGSRIPEVLERLHRQTGTESIRWEVIVIDNNSTDNTAEIVKAYQENWSPDIPLRYCVEARQGAGFARQLAVKEAQAPLIGFLDDDNIPALNWVAAAVAFAQAYPQAGAYGSQIHPDFEVPPPDSLQPILPFLAIAERGDQPFRYEPHNKLLPPSAGLVIRKQAYLDSVPNQLILTGRIQGNMLTGEDLEMLSYMQLNGWEIWYNPAMEIDHKIPQKRLERDYLIPFMRGIGLSRFVTRMLSVKPWQRPLAFVAYTVNDLRKLIIHSLKYQGKRQSDLVAACQWQLVLSSLESPFYLYKNGYFNRPNQIITLKGK</sequence>
<keyword evidence="3" id="KW-1185">Reference proteome</keyword>
<dbReference type="eggNOG" id="COG1216">
    <property type="taxonomic scope" value="Bacteria"/>
</dbReference>
<accession>B4VMG9</accession>
<evidence type="ECO:0000313" key="3">
    <source>
        <dbReference type="Proteomes" id="UP000003835"/>
    </source>
</evidence>
<dbReference type="EMBL" id="DS989845">
    <property type="protein sequence ID" value="EDX76916.1"/>
    <property type="molecule type" value="Genomic_DNA"/>
</dbReference>
<proteinExistence type="predicted"/>
<dbReference type="InterPro" id="IPR001173">
    <property type="entry name" value="Glyco_trans_2-like"/>
</dbReference>
<dbReference type="InterPro" id="IPR029044">
    <property type="entry name" value="Nucleotide-diphossugar_trans"/>
</dbReference>
<dbReference type="NCBIfam" id="NF038302">
    <property type="entry name" value="EPS_HpsE"/>
    <property type="match status" value="1"/>
</dbReference>
<dbReference type="Pfam" id="PF00535">
    <property type="entry name" value="Glycos_transf_2"/>
    <property type="match status" value="1"/>
</dbReference>
<dbReference type="OrthoDB" id="468448at2"/>
<dbReference type="CDD" id="cd00761">
    <property type="entry name" value="Glyco_tranf_GTA_type"/>
    <property type="match status" value="1"/>
</dbReference>
<dbReference type="STRING" id="118168.MC7420_1919"/>
<keyword evidence="2" id="KW-0808">Transferase</keyword>
<dbReference type="PANTHER" id="PTHR43685">
    <property type="entry name" value="GLYCOSYLTRANSFERASE"/>
    <property type="match status" value="1"/>
</dbReference>
<dbReference type="RefSeq" id="WP_006099873.1">
    <property type="nucleotide sequence ID" value="NZ_DS989845.1"/>
</dbReference>
<dbReference type="Proteomes" id="UP000003835">
    <property type="component" value="Unassembled WGS sequence"/>
</dbReference>
<gene>
    <name evidence="2" type="ORF">MC7420_1919</name>
</gene>